<dbReference type="Pfam" id="PF13005">
    <property type="entry name" value="zf-IS66"/>
    <property type="match status" value="1"/>
</dbReference>
<protein>
    <submittedName>
        <fullName evidence="7">IS66 family transposase</fullName>
    </submittedName>
</protein>
<dbReference type="EMBL" id="NRQY01000001">
    <property type="protein sequence ID" value="RUT66553.1"/>
    <property type="molecule type" value="Genomic_DNA"/>
</dbReference>
<dbReference type="Gene3D" id="1.10.287.1490">
    <property type="match status" value="1"/>
</dbReference>
<proteinExistence type="predicted"/>
<dbReference type="NCBIfam" id="NF033517">
    <property type="entry name" value="transpos_IS66"/>
    <property type="match status" value="1"/>
</dbReference>
<dbReference type="Proteomes" id="UP000286908">
    <property type="component" value="Unassembled WGS sequence"/>
</dbReference>
<evidence type="ECO:0000259" key="3">
    <source>
        <dbReference type="Pfam" id="PF03050"/>
    </source>
</evidence>
<feature type="coiled-coil region" evidence="1">
    <location>
        <begin position="16"/>
        <end position="94"/>
    </location>
</feature>
<evidence type="ECO:0000313" key="8">
    <source>
        <dbReference type="Proteomes" id="UP000286908"/>
    </source>
</evidence>
<feature type="domain" description="Transposase IS66 central" evidence="3">
    <location>
        <begin position="210"/>
        <end position="496"/>
    </location>
</feature>
<evidence type="ECO:0000259" key="4">
    <source>
        <dbReference type="Pfam" id="PF13005"/>
    </source>
</evidence>
<dbReference type="PANTHER" id="PTHR33678:SF1">
    <property type="entry name" value="BLL1576 PROTEIN"/>
    <property type="match status" value="1"/>
</dbReference>
<feature type="domain" description="Transposase TnpC homeodomain" evidence="5">
    <location>
        <begin position="53"/>
        <end position="146"/>
    </location>
</feature>
<evidence type="ECO:0000313" key="7">
    <source>
        <dbReference type="EMBL" id="RUT66553.1"/>
    </source>
</evidence>
<dbReference type="AlphaFoldDB" id="A0A433ZWQ2"/>
<evidence type="ECO:0000256" key="2">
    <source>
        <dbReference type="SAM" id="MobiDB-lite"/>
    </source>
</evidence>
<feature type="domain" description="Transposase IS66 zinc-finger binding" evidence="4">
    <location>
        <begin position="152"/>
        <end position="196"/>
    </location>
</feature>
<accession>A0A433ZWQ2</accession>
<dbReference type="OrthoDB" id="9800877at2"/>
<name>A0A433ZWQ2_MORMO</name>
<evidence type="ECO:0000259" key="5">
    <source>
        <dbReference type="Pfam" id="PF13007"/>
    </source>
</evidence>
<reference evidence="7 8" key="1">
    <citation type="submission" date="2017-08" db="EMBL/GenBank/DDBJ databases">
        <title>Draft genome sequence of pheromone producing symbiont Morganella morganii, of the female New Zealand grass grub Costelytra giveni.</title>
        <authorList>
            <person name="Laugraud A."/>
            <person name="Young S.D."/>
            <person name="Hurst M.H."/>
        </authorList>
    </citation>
    <scope>NUCLEOTIDE SEQUENCE [LARGE SCALE GENOMIC DNA]</scope>
    <source>
        <strain evidence="7 8">MMsCG</strain>
    </source>
</reference>
<evidence type="ECO:0000259" key="6">
    <source>
        <dbReference type="Pfam" id="PF13817"/>
    </source>
</evidence>
<gene>
    <name evidence="7" type="ORF">CKG00_09265</name>
</gene>
<dbReference type="InterPro" id="IPR004291">
    <property type="entry name" value="Transposase_IS66_central"/>
</dbReference>
<dbReference type="PANTHER" id="PTHR33678">
    <property type="entry name" value="BLL1576 PROTEIN"/>
    <property type="match status" value="1"/>
</dbReference>
<organism evidence="7 8">
    <name type="scientific">Morganella morganii</name>
    <name type="common">Proteus morganii</name>
    <dbReference type="NCBI Taxonomy" id="582"/>
    <lineage>
        <taxon>Bacteria</taxon>
        <taxon>Pseudomonadati</taxon>
        <taxon>Pseudomonadota</taxon>
        <taxon>Gammaproteobacteria</taxon>
        <taxon>Enterobacterales</taxon>
        <taxon>Morganellaceae</taxon>
        <taxon>Morganella</taxon>
    </lineage>
</organism>
<dbReference type="InterPro" id="IPR039552">
    <property type="entry name" value="IS66_C"/>
</dbReference>
<feature type="region of interest" description="Disordered" evidence="2">
    <location>
        <begin position="110"/>
        <end position="143"/>
    </location>
</feature>
<dbReference type="Pfam" id="PF03050">
    <property type="entry name" value="DDE_Tnp_IS66"/>
    <property type="match status" value="1"/>
</dbReference>
<keyword evidence="1" id="KW-0175">Coiled coil</keyword>
<dbReference type="InterPro" id="IPR024474">
    <property type="entry name" value="Znf_dom_IS66"/>
</dbReference>
<evidence type="ECO:0000256" key="1">
    <source>
        <dbReference type="SAM" id="Coils"/>
    </source>
</evidence>
<comment type="caution">
    <text evidence="7">The sequence shown here is derived from an EMBL/GenBank/DDBJ whole genome shotgun (WGS) entry which is preliminary data.</text>
</comment>
<feature type="domain" description="Transposase IS66 C-terminal" evidence="6">
    <location>
        <begin position="503"/>
        <end position="540"/>
    </location>
</feature>
<dbReference type="InterPro" id="IPR052344">
    <property type="entry name" value="Transposase-related"/>
</dbReference>
<dbReference type="InterPro" id="IPR024463">
    <property type="entry name" value="Transposase_TnpC_homeodom"/>
</dbReference>
<dbReference type="Pfam" id="PF13007">
    <property type="entry name" value="LZ_Tnp_IS66"/>
    <property type="match status" value="1"/>
</dbReference>
<sequence length="546" mass="61527">MKTELPNDVNGLLAMVHQQQVMLKQQQTQLKQQQTQLRTYAGQVAGYEREIERLKAQLDKLKRMLFGQSSEKLRNKLEKKIREAEKRLGEIEGRLNTAKGCLEAAAAVTAESDVDEVPEEQAEKPTSPRRPSSRKPLPAELPRETVRIEPVETVCPLCGGELAALGETVSEQLDIINNAFKVIETVRPKLACRKCDAIVQAPLPTKPIERSYASPGLLSRILVSKYVEHIPLYRQCEIYARHGLVLNRNTLVRWVLELADKLSPLADALNRYVLEAGKVHADDTPVKVLAPGAGKTRTGRLWVYVRDDRNSGSSMPPAVWFVYSSDRKGVHPQRHLAEYRGVLQADAYGGYDAVYETGQVTEAACLAHARRKINDEHVRRPTELTQEALKRIAALYAIEADIRGSPEERRLAVRKEKSRPLMQSLYDWIQVQLKTLSVHAEMAKAFGYMLKQWDALNVFWSDGRVEIDNNICENALRCVALGRRNYLFFGSDRGGEAAAIIYSLLGTCKLNGVEPEAWLRDVLGKISDWPSNRVHELLPWNLSIVK</sequence>
<dbReference type="Pfam" id="PF13817">
    <property type="entry name" value="DDE_Tnp_IS66_C"/>
    <property type="match status" value="1"/>
</dbReference>